<dbReference type="Gene3D" id="2.60.120.620">
    <property type="entry name" value="q2cbj1_9rhob like domain"/>
    <property type="match status" value="1"/>
</dbReference>
<dbReference type="Pfam" id="PF13759">
    <property type="entry name" value="2OG-FeII_Oxy_5"/>
    <property type="match status" value="1"/>
</dbReference>
<keyword evidence="3" id="KW-1185">Reference proteome</keyword>
<dbReference type="Gene3D" id="1.25.40.10">
    <property type="entry name" value="Tetratricopeptide repeat domain"/>
    <property type="match status" value="2"/>
</dbReference>
<dbReference type="InterPro" id="IPR012668">
    <property type="entry name" value="CHP02466"/>
</dbReference>
<organism evidence="2 3">
    <name type="scientific">Alteromonas lipolytica</name>
    <dbReference type="NCBI Taxonomy" id="1856405"/>
    <lineage>
        <taxon>Bacteria</taxon>
        <taxon>Pseudomonadati</taxon>
        <taxon>Pseudomonadota</taxon>
        <taxon>Gammaproteobacteria</taxon>
        <taxon>Alteromonadales</taxon>
        <taxon>Alteromonadaceae</taxon>
        <taxon>Alteromonas/Salinimonas group</taxon>
        <taxon>Alteromonas</taxon>
    </lineage>
</organism>
<feature type="repeat" description="TPR" evidence="1">
    <location>
        <begin position="206"/>
        <end position="239"/>
    </location>
</feature>
<dbReference type="AlphaFoldDB" id="A0A1E8FIY7"/>
<dbReference type="EMBL" id="MJIC01000004">
    <property type="protein sequence ID" value="OFI35909.1"/>
    <property type="molecule type" value="Genomic_DNA"/>
</dbReference>
<evidence type="ECO:0000313" key="3">
    <source>
        <dbReference type="Proteomes" id="UP000176037"/>
    </source>
</evidence>
<dbReference type="OrthoDB" id="549777at2"/>
<proteinExistence type="predicted"/>
<dbReference type="Proteomes" id="UP000176037">
    <property type="component" value="Unassembled WGS sequence"/>
</dbReference>
<evidence type="ECO:0000256" key="1">
    <source>
        <dbReference type="PROSITE-ProRule" id="PRU00339"/>
    </source>
</evidence>
<dbReference type="SUPFAM" id="SSF48452">
    <property type="entry name" value="TPR-like"/>
    <property type="match status" value="1"/>
</dbReference>
<dbReference type="RefSeq" id="WP_070174754.1">
    <property type="nucleotide sequence ID" value="NZ_BMJR01000004.1"/>
</dbReference>
<gene>
    <name evidence="2" type="ORF">BFC17_09465</name>
</gene>
<dbReference type="InterPro" id="IPR019734">
    <property type="entry name" value="TPR_rpt"/>
</dbReference>
<evidence type="ECO:0000313" key="2">
    <source>
        <dbReference type="EMBL" id="OFI35909.1"/>
    </source>
</evidence>
<accession>A0A1E8FIY7</accession>
<evidence type="ECO:0008006" key="4">
    <source>
        <dbReference type="Google" id="ProtNLM"/>
    </source>
</evidence>
<comment type="caution">
    <text evidence="2">The sequence shown here is derived from an EMBL/GenBank/DDBJ whole genome shotgun (WGS) entry which is preliminary data.</text>
</comment>
<sequence length="594" mass="67385">MNPLQTILTLINQKQYPEGKQAATSLLKRNKGGRHQPILLRLRATCCFALQEYKQAIDDLQQACMLGMEDGEIYVNLAKAYFFIDEIPKAFSNISKALSYKDRFYSQAVIFLHKSLLNHLHESELSVLSDFLSAELVIGDQAKNALANIFLTQEKIDEALQVLSSVESTGSADIEMTIAVAQRLKGDSQKAVTRLLSVKDQFGSHHAIFHQLGNCYSDLGELRTACQYYEAAIALNDQYRFSHFNIAELLYQQGLADSMLTSYELLDTKNRFNIYTFKDYLQFLLRLNAYDKVLNVLEGYKVQFKSRSLLYFRAEAERLNGSEQKALQTIKAIEPELLTNDELCQLSQHLISTKEYVLAQAFLNRVLSLDKFNQWAFSLYFLLSKNSVVPAPQILRYEDYIFDYQIKAPENYDSTEDYLKALSTRLNQMHSVSKNSPLNLTIQGGTQTQANLFAVKDPLITHLSSEFHRCVSQTLTEMTKKKVLHEGFYRQGQTYCSGSWSINTKEEGNHSNHIHPMGLVSSVCYISLPECISEDNGAIQFGVPPFLTSFVPQSVKYRPRTGVLLVFPSCFWHGTLPLKGGNNRLTVAADFVVK</sequence>
<name>A0A1E8FIY7_9ALTE</name>
<dbReference type="STRING" id="1856405.BFC17_09465"/>
<keyword evidence="1" id="KW-0802">TPR repeat</keyword>
<protein>
    <recommendedName>
        <fullName evidence="4">Tetratricopeptide repeat protein</fullName>
    </recommendedName>
</protein>
<dbReference type="PROSITE" id="PS50005">
    <property type="entry name" value="TPR"/>
    <property type="match status" value="1"/>
</dbReference>
<reference evidence="2 3" key="1">
    <citation type="submission" date="2016-09" db="EMBL/GenBank/DDBJ databases">
        <title>Alteromonas lipolytica, a new species isolated from sea water.</title>
        <authorList>
            <person name="Wu Y.-H."/>
            <person name="Cheng H."/>
            <person name="Xu X.-W."/>
        </authorList>
    </citation>
    <scope>NUCLEOTIDE SEQUENCE [LARGE SCALE GENOMIC DNA]</scope>
    <source>
        <strain evidence="2 3">JW12</strain>
    </source>
</reference>
<dbReference type="Pfam" id="PF13181">
    <property type="entry name" value="TPR_8"/>
    <property type="match status" value="1"/>
</dbReference>
<dbReference type="SMART" id="SM00028">
    <property type="entry name" value="TPR"/>
    <property type="match status" value="5"/>
</dbReference>
<dbReference type="InterPro" id="IPR011990">
    <property type="entry name" value="TPR-like_helical_dom_sf"/>
</dbReference>